<dbReference type="Pfam" id="PF04255">
    <property type="entry name" value="DUF433"/>
    <property type="match status" value="1"/>
</dbReference>
<gene>
    <name evidence="1" type="ORF">DP107_07065</name>
</gene>
<dbReference type="InterPro" id="IPR009057">
    <property type="entry name" value="Homeodomain-like_sf"/>
</dbReference>
<protein>
    <submittedName>
        <fullName evidence="1">DUF433 domain-containing protein</fullName>
    </submittedName>
</protein>
<dbReference type="OrthoDB" id="315700at2157"/>
<dbReference type="EMBL" id="QMDX01000003">
    <property type="protein sequence ID" value="TSD14729.1"/>
    <property type="molecule type" value="Genomic_DNA"/>
</dbReference>
<dbReference type="AlphaFoldDB" id="A0A554NBI2"/>
<dbReference type="SUPFAM" id="SSF46689">
    <property type="entry name" value="Homeodomain-like"/>
    <property type="match status" value="1"/>
</dbReference>
<comment type="caution">
    <text evidence="1">The sequence shown here is derived from an EMBL/GenBank/DDBJ whole genome shotgun (WGS) entry which is preliminary data.</text>
</comment>
<reference evidence="1 2" key="1">
    <citation type="submission" date="2018-06" db="EMBL/GenBank/DDBJ databases">
        <title>Natronomonas sp. F16-60 a new haloarchaeon isolated from a solar saltern of Isla Cristina, Huelva, Spain.</title>
        <authorList>
            <person name="Duran-Viseras A."/>
            <person name="Sanchez-Porro C."/>
            <person name="Ventosa A."/>
        </authorList>
    </citation>
    <scope>NUCLEOTIDE SEQUENCE [LARGE SCALE GENOMIC DNA]</scope>
    <source>
        <strain evidence="1 2">F16-60</strain>
    </source>
</reference>
<dbReference type="InterPro" id="IPR036388">
    <property type="entry name" value="WH-like_DNA-bd_sf"/>
</dbReference>
<organism evidence="1 2">
    <name type="scientific">Haloglomus irregulare</name>
    <dbReference type="NCBI Taxonomy" id="2234134"/>
    <lineage>
        <taxon>Archaea</taxon>
        <taxon>Methanobacteriati</taxon>
        <taxon>Methanobacteriota</taxon>
        <taxon>Stenosarchaea group</taxon>
        <taxon>Halobacteria</taxon>
        <taxon>Halobacteriales</taxon>
        <taxon>Natronomonadaceae</taxon>
        <taxon>Haloglomus</taxon>
    </lineage>
</organism>
<proteinExistence type="predicted"/>
<evidence type="ECO:0000313" key="2">
    <source>
        <dbReference type="Proteomes" id="UP000319894"/>
    </source>
</evidence>
<evidence type="ECO:0000313" key="1">
    <source>
        <dbReference type="EMBL" id="TSD14729.1"/>
    </source>
</evidence>
<dbReference type="Proteomes" id="UP000319894">
    <property type="component" value="Unassembled WGS sequence"/>
</dbReference>
<dbReference type="InParanoid" id="A0A554NBI2"/>
<keyword evidence="2" id="KW-1185">Reference proteome</keyword>
<name>A0A554NBI2_9EURY</name>
<sequence length="95" mass="10573">MKPVVSEGDVLDGDPRLEGTRIGVVHIYRRYEDGETPEEVAASYDGVTVADVHAALAYAFENADEIRAIEASAREAVDRIRENRPVDPEEFKERA</sequence>
<accession>A0A554NBI2</accession>
<dbReference type="InterPro" id="IPR007367">
    <property type="entry name" value="DUF433"/>
</dbReference>
<dbReference type="Gene3D" id="1.10.10.10">
    <property type="entry name" value="Winged helix-like DNA-binding domain superfamily/Winged helix DNA-binding domain"/>
    <property type="match status" value="1"/>
</dbReference>
<dbReference type="RefSeq" id="WP_144261449.1">
    <property type="nucleotide sequence ID" value="NZ_QMDX01000003.1"/>
</dbReference>